<dbReference type="PROSITE" id="PS51186">
    <property type="entry name" value="GNAT"/>
    <property type="match status" value="1"/>
</dbReference>
<keyword evidence="3" id="KW-1185">Reference proteome</keyword>
<dbReference type="RefSeq" id="WP_255227488.1">
    <property type="nucleotide sequence ID" value="NZ_JAJEKE010000008.1"/>
</dbReference>
<dbReference type="Proteomes" id="UP001651880">
    <property type="component" value="Unassembled WGS sequence"/>
</dbReference>
<name>A0ABT1NFE1_9FIRM</name>
<dbReference type="InterPro" id="IPR000182">
    <property type="entry name" value="GNAT_dom"/>
</dbReference>
<dbReference type="EMBL" id="JAJEKE010000008">
    <property type="protein sequence ID" value="MCQ1529970.1"/>
    <property type="molecule type" value="Genomic_DNA"/>
</dbReference>
<accession>A0ABT1NFE1</accession>
<proteinExistence type="predicted"/>
<gene>
    <name evidence="2" type="ORF">LJD61_10490</name>
</gene>
<dbReference type="Gene3D" id="3.40.630.30">
    <property type="match status" value="1"/>
</dbReference>
<dbReference type="SUPFAM" id="SSF55729">
    <property type="entry name" value="Acyl-CoA N-acyltransferases (Nat)"/>
    <property type="match status" value="1"/>
</dbReference>
<feature type="domain" description="N-acetyltransferase" evidence="1">
    <location>
        <begin position="11"/>
        <end position="164"/>
    </location>
</feature>
<evidence type="ECO:0000313" key="2">
    <source>
        <dbReference type="EMBL" id="MCQ1529970.1"/>
    </source>
</evidence>
<organism evidence="2 3">
    <name type="scientific">Lutispora saccharofermentans</name>
    <dbReference type="NCBI Taxonomy" id="3024236"/>
    <lineage>
        <taxon>Bacteria</taxon>
        <taxon>Bacillati</taxon>
        <taxon>Bacillota</taxon>
        <taxon>Clostridia</taxon>
        <taxon>Lutisporales</taxon>
        <taxon>Lutisporaceae</taxon>
        <taxon>Lutispora</taxon>
    </lineage>
</organism>
<evidence type="ECO:0000259" key="1">
    <source>
        <dbReference type="PROSITE" id="PS51186"/>
    </source>
</evidence>
<dbReference type="InterPro" id="IPR016181">
    <property type="entry name" value="Acyl_CoA_acyltransferase"/>
</dbReference>
<dbReference type="Pfam" id="PF00583">
    <property type="entry name" value="Acetyltransf_1"/>
    <property type="match status" value="1"/>
</dbReference>
<comment type="caution">
    <text evidence="2">The sequence shown here is derived from an EMBL/GenBank/DDBJ whole genome shotgun (WGS) entry which is preliminary data.</text>
</comment>
<reference evidence="2 3" key="1">
    <citation type="submission" date="2021-10" db="EMBL/GenBank/DDBJ databases">
        <title>Lutispora strain m25 sp. nov., a thermophilic, non-spore-forming bacterium isolated from a lab-scale methanogenic bioreactor digesting anaerobic sludge.</title>
        <authorList>
            <person name="El Houari A."/>
            <person name="Mcdonald J."/>
        </authorList>
    </citation>
    <scope>NUCLEOTIDE SEQUENCE [LARGE SCALE GENOMIC DNA]</scope>
    <source>
        <strain evidence="3">m25</strain>
    </source>
</reference>
<sequence length="164" mass="19157">MIFQSKDFYVDLVENENINEIAQVYNSNKHFLLSHIDSGKVTYEWVKQELESMDRADFYSCKVVEKITGKIIGIVDFKAGKEAYLSLLMLHKDYKDKGYGKLIYQALEEYVKSIGSKCIRIDVVTDYDESVLNFWTRKGFIKFKDVELNWTGRILPAVTMKKKI</sequence>
<protein>
    <submittedName>
        <fullName evidence="2">GNAT family N-acetyltransferase</fullName>
    </submittedName>
</protein>
<evidence type="ECO:0000313" key="3">
    <source>
        <dbReference type="Proteomes" id="UP001651880"/>
    </source>
</evidence>
<dbReference type="CDD" id="cd04301">
    <property type="entry name" value="NAT_SF"/>
    <property type="match status" value="1"/>
</dbReference>